<dbReference type="Proteomes" id="UP000605733">
    <property type="component" value="Unassembled WGS sequence"/>
</dbReference>
<comment type="caution">
    <text evidence="2">The sequence shown here is derived from an EMBL/GenBank/DDBJ whole genome shotgun (WGS) entry which is preliminary data.</text>
</comment>
<proteinExistence type="predicted"/>
<reference evidence="3" key="1">
    <citation type="journal article" date="2019" name="Int. J. Syst. Evol. Microbiol.">
        <title>The Global Catalogue of Microorganisms (GCM) 10K type strain sequencing project: providing services to taxonomists for standard genome sequencing and annotation.</title>
        <authorList>
            <consortium name="The Broad Institute Genomics Platform"/>
            <consortium name="The Broad Institute Genome Sequencing Center for Infectious Disease"/>
            <person name="Wu L."/>
            <person name="Ma J."/>
        </authorList>
    </citation>
    <scope>NUCLEOTIDE SEQUENCE [LARGE SCALE GENOMIC DNA]</scope>
    <source>
        <strain evidence="3">CGMCC 1.15422</strain>
    </source>
</reference>
<accession>A0ABQ1WM40</accession>
<evidence type="ECO:0000313" key="3">
    <source>
        <dbReference type="Proteomes" id="UP000605733"/>
    </source>
</evidence>
<gene>
    <name evidence="2" type="ORF">GCM10011532_20620</name>
</gene>
<dbReference type="SUPFAM" id="SSF101874">
    <property type="entry name" value="YceI-like"/>
    <property type="match status" value="1"/>
</dbReference>
<feature type="domain" description="Lipid/polyisoprenoid-binding YceI-like" evidence="1">
    <location>
        <begin position="60"/>
        <end position="185"/>
    </location>
</feature>
<protein>
    <recommendedName>
        <fullName evidence="1">Lipid/polyisoprenoid-binding YceI-like domain-containing protein</fullName>
    </recommendedName>
</protein>
<sequence>MIMRVTLLSVFFFILGISVPFSISAQSSYYQTTNAGISFFSSAPVEDIEAISKSGISVLNSKNGSVSFKVKVRSFEFEKGLMQEHFNENYMESEEYPDASLKGNFVEMIDFNDTEVQKLMLRGTLNIHGVSKEREIPVMLRVSKDKETIMLKSEFDVLCKDHKIKIPKLLWENIAEVIMVNVNLEYKIIKE</sequence>
<dbReference type="InterPro" id="IPR007372">
    <property type="entry name" value="Lipid/polyisoprenoid-bd_YceI"/>
</dbReference>
<dbReference type="EMBL" id="BMIX01000003">
    <property type="protein sequence ID" value="GGG36806.1"/>
    <property type="molecule type" value="Genomic_DNA"/>
</dbReference>
<dbReference type="InterPro" id="IPR036761">
    <property type="entry name" value="TTHA0802/YceI-like_sf"/>
</dbReference>
<evidence type="ECO:0000259" key="1">
    <source>
        <dbReference type="Pfam" id="PF04264"/>
    </source>
</evidence>
<name>A0ABQ1WM40_9FLAO</name>
<evidence type="ECO:0000313" key="2">
    <source>
        <dbReference type="EMBL" id="GGG36806.1"/>
    </source>
</evidence>
<dbReference type="Gene3D" id="2.40.128.110">
    <property type="entry name" value="Lipid/polyisoprenoid-binding, YceI-like"/>
    <property type="match status" value="1"/>
</dbReference>
<keyword evidence="3" id="KW-1185">Reference proteome</keyword>
<organism evidence="2 3">
    <name type="scientific">Christiangramia forsetii</name>
    <dbReference type="NCBI Taxonomy" id="411153"/>
    <lineage>
        <taxon>Bacteria</taxon>
        <taxon>Pseudomonadati</taxon>
        <taxon>Bacteroidota</taxon>
        <taxon>Flavobacteriia</taxon>
        <taxon>Flavobacteriales</taxon>
        <taxon>Flavobacteriaceae</taxon>
        <taxon>Christiangramia</taxon>
    </lineage>
</organism>
<dbReference type="Pfam" id="PF04264">
    <property type="entry name" value="YceI"/>
    <property type="match status" value="1"/>
</dbReference>